<organism evidence="1 2">
    <name type="scientific">Desulfofustis limnaeus</name>
    <dbReference type="NCBI Taxonomy" id="2740163"/>
    <lineage>
        <taxon>Bacteria</taxon>
        <taxon>Pseudomonadati</taxon>
        <taxon>Thermodesulfobacteriota</taxon>
        <taxon>Desulfobulbia</taxon>
        <taxon>Desulfobulbales</taxon>
        <taxon>Desulfocapsaceae</taxon>
        <taxon>Desulfofustis</taxon>
    </lineage>
</organism>
<dbReference type="RefSeq" id="WP_284152300.1">
    <property type="nucleotide sequence ID" value="NZ_AP025516.1"/>
</dbReference>
<dbReference type="Pfam" id="PF02515">
    <property type="entry name" value="CoA_transf_3"/>
    <property type="match status" value="1"/>
</dbReference>
<name>A0ABM7WDE5_9BACT</name>
<sequence length="383" mass="41564">MAALPGSLAGIRVVDLSRMLPGPYCSMVLADHGAEVVAVEERRFAADNLFFPSLYRNKKHLCLNLKKPEGREIFLRLVGQADVLIEGFRPGVAKRLGVDFATLARDYPTLIYCSITGYGQTGPFRARAGHDVNYLSVAGILDLIGPVEGPPSIPGVQIGDIAGGAMQAAIGILLAIIARQRTGRGQYIDISMVDGLLGLLNLPLELSLRHGGTPRRSADLLSHRYACYNVYETADQRYVAVGALEKRFWERLCILLELPHLIDLQYEESCRHEVISAVTAVFRQRTAQQWEGVLADEDVCCTVVARLDEVLVNNLFVEREMVVSAPGAEGGGRPLLGIPIKMSDTPGSIRQGPVGFGASSKEILTELGYAAGQVKELQEQGVV</sequence>
<dbReference type="PANTHER" id="PTHR48228:SF5">
    <property type="entry name" value="ALPHA-METHYLACYL-COA RACEMASE"/>
    <property type="match status" value="1"/>
</dbReference>
<dbReference type="InterPro" id="IPR003673">
    <property type="entry name" value="CoA-Trfase_fam_III"/>
</dbReference>
<dbReference type="PANTHER" id="PTHR48228">
    <property type="entry name" value="SUCCINYL-COA--D-CITRAMALATE COA-TRANSFERASE"/>
    <property type="match status" value="1"/>
</dbReference>
<reference evidence="1 2" key="1">
    <citation type="submission" date="2022-01" db="EMBL/GenBank/DDBJ databases">
        <title>Desulfofustis limnae sp. nov., a novel mesophilic sulfate-reducing bacterium isolated from marsh soil.</title>
        <authorList>
            <person name="Watanabe M."/>
            <person name="Takahashi A."/>
            <person name="Kojima H."/>
            <person name="Fukui M."/>
        </authorList>
    </citation>
    <scope>NUCLEOTIDE SEQUENCE [LARGE SCALE GENOMIC DNA]</scope>
    <source>
        <strain evidence="1 2">PPLL</strain>
    </source>
</reference>
<dbReference type="EMBL" id="AP025516">
    <property type="protein sequence ID" value="BDD88972.1"/>
    <property type="molecule type" value="Genomic_DNA"/>
</dbReference>
<dbReference type="Gene3D" id="3.40.50.10540">
    <property type="entry name" value="Crotonobetainyl-coa:carnitine coa-transferase, domain 1"/>
    <property type="match status" value="1"/>
</dbReference>
<dbReference type="InterPro" id="IPR050509">
    <property type="entry name" value="CoA-transferase_III"/>
</dbReference>
<dbReference type="InterPro" id="IPR044855">
    <property type="entry name" value="CoA-Trfase_III_dom3_sf"/>
</dbReference>
<dbReference type="SUPFAM" id="SSF89796">
    <property type="entry name" value="CoA-transferase family III (CaiB/BaiF)"/>
    <property type="match status" value="1"/>
</dbReference>
<dbReference type="Gene3D" id="3.30.1540.10">
    <property type="entry name" value="formyl-coa transferase, domain 3"/>
    <property type="match status" value="1"/>
</dbReference>
<gene>
    <name evidence="1" type="ORF">DPPLL_33370</name>
</gene>
<dbReference type="Proteomes" id="UP000830055">
    <property type="component" value="Chromosome"/>
</dbReference>
<evidence type="ECO:0000313" key="2">
    <source>
        <dbReference type="Proteomes" id="UP000830055"/>
    </source>
</evidence>
<protein>
    <submittedName>
        <fullName evidence="1">CoA transferase</fullName>
    </submittedName>
</protein>
<accession>A0ABM7WDE5</accession>
<dbReference type="InterPro" id="IPR023606">
    <property type="entry name" value="CoA-Trfase_III_dom_1_sf"/>
</dbReference>
<evidence type="ECO:0000313" key="1">
    <source>
        <dbReference type="EMBL" id="BDD88972.1"/>
    </source>
</evidence>
<keyword evidence="2" id="KW-1185">Reference proteome</keyword>
<keyword evidence="1" id="KW-0808">Transferase</keyword>
<dbReference type="GO" id="GO:0016740">
    <property type="term" value="F:transferase activity"/>
    <property type="evidence" value="ECO:0007669"/>
    <property type="project" value="UniProtKB-KW"/>
</dbReference>
<proteinExistence type="predicted"/>